<organism evidence="1 2">
    <name type="scientific">Humibacillus xanthopallidus</name>
    <dbReference type="NCBI Taxonomy" id="412689"/>
    <lineage>
        <taxon>Bacteria</taxon>
        <taxon>Bacillati</taxon>
        <taxon>Actinomycetota</taxon>
        <taxon>Actinomycetes</taxon>
        <taxon>Micrococcales</taxon>
        <taxon>Intrasporangiaceae</taxon>
        <taxon>Humibacillus</taxon>
    </lineage>
</organism>
<dbReference type="Proteomes" id="UP000320085">
    <property type="component" value="Unassembled WGS sequence"/>
</dbReference>
<proteinExistence type="predicted"/>
<protein>
    <submittedName>
        <fullName evidence="1">Uncharacterized protein</fullName>
    </submittedName>
</protein>
<reference evidence="1 2" key="1">
    <citation type="submission" date="2019-06" db="EMBL/GenBank/DDBJ databases">
        <title>Sequencing the genomes of 1000 actinobacteria strains.</title>
        <authorList>
            <person name="Klenk H.-P."/>
        </authorList>
    </citation>
    <scope>NUCLEOTIDE SEQUENCE [LARGE SCALE GENOMIC DNA]</scope>
    <source>
        <strain evidence="1 2">DSM 21776</strain>
    </source>
</reference>
<gene>
    <name evidence="1" type="ORF">FHX52_2603</name>
</gene>
<evidence type="ECO:0000313" key="2">
    <source>
        <dbReference type="Proteomes" id="UP000320085"/>
    </source>
</evidence>
<dbReference type="AlphaFoldDB" id="A0A543PPA4"/>
<dbReference type="OrthoDB" id="9926276at2"/>
<evidence type="ECO:0000313" key="1">
    <source>
        <dbReference type="EMBL" id="TQN45899.1"/>
    </source>
</evidence>
<accession>A0A543PPA4</accession>
<sequence>MTSAAPRDPTQPQRTAELMAQVAAAQTRVRSLRCGAVNRDHLNLAQDELLEAMERYAAELGRRRLPNPRWLRDDLRLYREIRVRPDPSAAYRPRDGS</sequence>
<comment type="caution">
    <text evidence="1">The sequence shown here is derived from an EMBL/GenBank/DDBJ whole genome shotgun (WGS) entry which is preliminary data.</text>
</comment>
<name>A0A543PPA4_9MICO</name>
<dbReference type="RefSeq" id="WP_141822628.1">
    <property type="nucleotide sequence ID" value="NZ_BAAAQC010000010.1"/>
</dbReference>
<dbReference type="EMBL" id="VFQF01000002">
    <property type="protein sequence ID" value="TQN45899.1"/>
    <property type="molecule type" value="Genomic_DNA"/>
</dbReference>